<keyword evidence="2 5" id="KW-0812">Transmembrane</keyword>
<evidence type="ECO:0000256" key="5">
    <source>
        <dbReference type="SAM" id="Phobius"/>
    </source>
</evidence>
<accession>A0A6V7W082</accession>
<proteinExistence type="predicted"/>
<evidence type="ECO:0000313" key="7">
    <source>
        <dbReference type="Proteomes" id="UP000580250"/>
    </source>
</evidence>
<dbReference type="OrthoDB" id="5794765at2759"/>
<name>A0A6V7W082_MELEN</name>
<organism evidence="6 7">
    <name type="scientific">Meloidogyne enterolobii</name>
    <name type="common">Root-knot nematode worm</name>
    <name type="synonym">Meloidogyne mayaguensis</name>
    <dbReference type="NCBI Taxonomy" id="390850"/>
    <lineage>
        <taxon>Eukaryota</taxon>
        <taxon>Metazoa</taxon>
        <taxon>Ecdysozoa</taxon>
        <taxon>Nematoda</taxon>
        <taxon>Chromadorea</taxon>
        <taxon>Rhabditida</taxon>
        <taxon>Tylenchina</taxon>
        <taxon>Tylenchomorpha</taxon>
        <taxon>Tylenchoidea</taxon>
        <taxon>Meloidogynidae</taxon>
        <taxon>Meloidogyninae</taxon>
        <taxon>Meloidogyne</taxon>
    </lineage>
</organism>
<comment type="subcellular location">
    <subcellularLocation>
        <location evidence="1">Membrane</location>
        <topology evidence="1">Multi-pass membrane protein</topology>
    </subcellularLocation>
</comment>
<keyword evidence="4 5" id="KW-0472">Membrane</keyword>
<evidence type="ECO:0000256" key="4">
    <source>
        <dbReference type="ARBA" id="ARBA00023136"/>
    </source>
</evidence>
<sequence length="174" mass="20132">MAFTFSPGPNYTETETKIFLAVDIVELAANSLLACPISTINFILILKTSILHPNLKLILLCQSLCIFIRGIGRILLNIFRIYFYDFGSSGQPVLSIISNQSIFARNCIMHVIVIERIIATIKSKNYENRRNIPFHAIWITFYVYLRIFKYIQLHNVIYTNCYLVISYFNYIGDT</sequence>
<dbReference type="GO" id="GO:0016020">
    <property type="term" value="C:membrane"/>
    <property type="evidence" value="ECO:0007669"/>
    <property type="project" value="UniProtKB-SubCell"/>
</dbReference>
<dbReference type="EMBL" id="CAJEWN010000375">
    <property type="protein sequence ID" value="CAD2180587.1"/>
    <property type="molecule type" value="Genomic_DNA"/>
</dbReference>
<evidence type="ECO:0000313" key="6">
    <source>
        <dbReference type="EMBL" id="CAD2180587.1"/>
    </source>
</evidence>
<gene>
    <name evidence="6" type="ORF">MENT_LOCUS32675</name>
</gene>
<evidence type="ECO:0000256" key="1">
    <source>
        <dbReference type="ARBA" id="ARBA00004141"/>
    </source>
</evidence>
<dbReference type="InterPro" id="IPR019408">
    <property type="entry name" value="7TM_GPCR_serpentine_rcpt_Srab"/>
</dbReference>
<feature type="transmembrane region" description="Helical" evidence="5">
    <location>
        <begin position="57"/>
        <end position="82"/>
    </location>
</feature>
<keyword evidence="3 5" id="KW-1133">Transmembrane helix</keyword>
<evidence type="ECO:0000256" key="2">
    <source>
        <dbReference type="ARBA" id="ARBA00022692"/>
    </source>
</evidence>
<dbReference type="Proteomes" id="UP000580250">
    <property type="component" value="Unassembled WGS sequence"/>
</dbReference>
<reference evidence="6 7" key="1">
    <citation type="submission" date="2020-08" db="EMBL/GenBank/DDBJ databases">
        <authorList>
            <person name="Koutsovoulos G."/>
            <person name="Danchin GJ E."/>
        </authorList>
    </citation>
    <scope>NUCLEOTIDE SEQUENCE [LARGE SCALE GENOMIC DNA]</scope>
</reference>
<comment type="caution">
    <text evidence="6">The sequence shown here is derived from an EMBL/GenBank/DDBJ whole genome shotgun (WGS) entry which is preliminary data.</text>
</comment>
<dbReference type="Pfam" id="PF10292">
    <property type="entry name" value="7TM_GPCR_Srab"/>
    <property type="match status" value="1"/>
</dbReference>
<dbReference type="AlphaFoldDB" id="A0A6V7W082"/>
<feature type="transmembrane region" description="Helical" evidence="5">
    <location>
        <begin position="20"/>
        <end position="45"/>
    </location>
</feature>
<protein>
    <submittedName>
        <fullName evidence="6">Uncharacterized protein</fullName>
    </submittedName>
</protein>
<evidence type="ECO:0000256" key="3">
    <source>
        <dbReference type="ARBA" id="ARBA00022989"/>
    </source>
</evidence>